<feature type="region of interest" description="Disordered" evidence="1">
    <location>
        <begin position="325"/>
        <end position="360"/>
    </location>
</feature>
<gene>
    <name evidence="2" type="ORF">CPB84DRAFT_520360</name>
</gene>
<evidence type="ECO:0000313" key="3">
    <source>
        <dbReference type="Proteomes" id="UP000724874"/>
    </source>
</evidence>
<proteinExistence type="predicted"/>
<organism evidence="2 3">
    <name type="scientific">Gymnopilus junonius</name>
    <name type="common">Spectacular rustgill mushroom</name>
    <name type="synonym">Gymnopilus spectabilis subsp. junonius</name>
    <dbReference type="NCBI Taxonomy" id="109634"/>
    <lineage>
        <taxon>Eukaryota</taxon>
        <taxon>Fungi</taxon>
        <taxon>Dikarya</taxon>
        <taxon>Basidiomycota</taxon>
        <taxon>Agaricomycotina</taxon>
        <taxon>Agaricomycetes</taxon>
        <taxon>Agaricomycetidae</taxon>
        <taxon>Agaricales</taxon>
        <taxon>Agaricineae</taxon>
        <taxon>Hymenogastraceae</taxon>
        <taxon>Gymnopilus</taxon>
    </lineage>
</organism>
<reference evidence="2" key="1">
    <citation type="submission" date="2020-11" db="EMBL/GenBank/DDBJ databases">
        <authorList>
            <consortium name="DOE Joint Genome Institute"/>
            <person name="Ahrendt S."/>
            <person name="Riley R."/>
            <person name="Andreopoulos W."/>
            <person name="LaButti K."/>
            <person name="Pangilinan J."/>
            <person name="Ruiz-duenas F.J."/>
            <person name="Barrasa J.M."/>
            <person name="Sanchez-Garcia M."/>
            <person name="Camarero S."/>
            <person name="Miyauchi S."/>
            <person name="Serrano A."/>
            <person name="Linde D."/>
            <person name="Babiker R."/>
            <person name="Drula E."/>
            <person name="Ayuso-Fernandez I."/>
            <person name="Pacheco R."/>
            <person name="Padilla G."/>
            <person name="Ferreira P."/>
            <person name="Barriuso J."/>
            <person name="Kellner H."/>
            <person name="Castanera R."/>
            <person name="Alfaro M."/>
            <person name="Ramirez L."/>
            <person name="Pisabarro A.G."/>
            <person name="Kuo A."/>
            <person name="Tritt A."/>
            <person name="Lipzen A."/>
            <person name="He G."/>
            <person name="Yan M."/>
            <person name="Ng V."/>
            <person name="Cullen D."/>
            <person name="Martin F."/>
            <person name="Rosso M.-N."/>
            <person name="Henrissat B."/>
            <person name="Hibbett D."/>
            <person name="Martinez A.T."/>
            <person name="Grigoriev I.V."/>
        </authorList>
    </citation>
    <scope>NUCLEOTIDE SEQUENCE</scope>
    <source>
        <strain evidence="2">AH 44721</strain>
    </source>
</reference>
<name>A0A9P5P280_GYMJU</name>
<evidence type="ECO:0000313" key="2">
    <source>
        <dbReference type="EMBL" id="KAF8913157.1"/>
    </source>
</evidence>
<feature type="region of interest" description="Disordered" evidence="1">
    <location>
        <begin position="402"/>
        <end position="427"/>
    </location>
</feature>
<dbReference type="Proteomes" id="UP000724874">
    <property type="component" value="Unassembled WGS sequence"/>
</dbReference>
<dbReference type="OrthoDB" id="3048996at2759"/>
<feature type="compositionally biased region" description="Basic and acidic residues" evidence="1">
    <location>
        <begin position="346"/>
        <end position="360"/>
    </location>
</feature>
<dbReference type="AlphaFoldDB" id="A0A9P5P280"/>
<evidence type="ECO:0000256" key="1">
    <source>
        <dbReference type="SAM" id="MobiDB-lite"/>
    </source>
</evidence>
<feature type="region of interest" description="Disordered" evidence="1">
    <location>
        <begin position="1"/>
        <end position="44"/>
    </location>
</feature>
<sequence>MHSAGSPYASPHNTPHKLRNPLPKVDDVDDDKHSTMSHSSGVPRAEHAFESLRLVAGNRVRHARCAPEFLEEIANKGVQDSLKDSSSRRFKIISGSDARTYFKDFVQDYNKESEHSRNSNDKNSNEIMPSPIVFAVTAWDGGHKCIDYYMTWRGKAKDHRSKEYERRVALLDEEFRRLAKGLDKEYKRISPLRTFGNLSKPNRKFEKVHHSSHKPRAPPGIAVSFSEEPLPVTGITQTLLPEPPVSASDSVMSLPLLNMIRGVPLSHRVPLRVTNPDRLSMISDIDLIPAEEVKGAAPSTNAQHDTPSPEPVALLSVENTIHDSSASIFSTRTTSSESSKSSRSSTRSEDRDKEDHHQSHHEIPEYLIVLLGDKLDTDVNSWHGLDRQVSIRSLPPDRHSSWLGPVAHSESTSHRSSPAHTPMDLTLKDQTMNPAGFEVLL</sequence>
<dbReference type="EMBL" id="JADNYJ010000002">
    <property type="protein sequence ID" value="KAF8913157.1"/>
    <property type="molecule type" value="Genomic_DNA"/>
</dbReference>
<keyword evidence="3" id="KW-1185">Reference proteome</keyword>
<protein>
    <submittedName>
        <fullName evidence="2">Uncharacterized protein</fullName>
    </submittedName>
</protein>
<comment type="caution">
    <text evidence="2">The sequence shown here is derived from an EMBL/GenBank/DDBJ whole genome shotgun (WGS) entry which is preliminary data.</text>
</comment>
<feature type="compositionally biased region" description="Low complexity" evidence="1">
    <location>
        <begin position="330"/>
        <end position="345"/>
    </location>
</feature>
<accession>A0A9P5P280</accession>
<feature type="compositionally biased region" description="Basic and acidic residues" evidence="1">
    <location>
        <begin position="24"/>
        <end position="34"/>
    </location>
</feature>